<gene>
    <name evidence="1" type="ORF">BSK56_24840</name>
</gene>
<dbReference type="Proteomes" id="UP000187412">
    <property type="component" value="Unassembled WGS sequence"/>
</dbReference>
<dbReference type="RefSeq" id="WP_076113218.1">
    <property type="nucleotide sequence ID" value="NZ_MPTB01000038.1"/>
</dbReference>
<evidence type="ECO:0008006" key="3">
    <source>
        <dbReference type="Google" id="ProtNLM"/>
    </source>
</evidence>
<evidence type="ECO:0000313" key="2">
    <source>
        <dbReference type="Proteomes" id="UP000187412"/>
    </source>
</evidence>
<proteinExistence type="predicted"/>
<comment type="caution">
    <text evidence="1">The sequence shown here is derived from an EMBL/GenBank/DDBJ whole genome shotgun (WGS) entry which is preliminary data.</text>
</comment>
<evidence type="ECO:0000313" key="1">
    <source>
        <dbReference type="EMBL" id="OMD42773.1"/>
    </source>
</evidence>
<dbReference type="EMBL" id="MPTB01000038">
    <property type="protein sequence ID" value="OMD42773.1"/>
    <property type="molecule type" value="Genomic_DNA"/>
</dbReference>
<organism evidence="1 2">
    <name type="scientific">Paenibacillus borealis</name>
    <dbReference type="NCBI Taxonomy" id="160799"/>
    <lineage>
        <taxon>Bacteria</taxon>
        <taxon>Bacillati</taxon>
        <taxon>Bacillota</taxon>
        <taxon>Bacilli</taxon>
        <taxon>Bacillales</taxon>
        <taxon>Paenibacillaceae</taxon>
        <taxon>Paenibacillus</taxon>
    </lineage>
</organism>
<accession>A0ABX3H0R8</accession>
<protein>
    <recommendedName>
        <fullName evidence="3">ParB/Sulfiredoxin domain-containing protein</fullName>
    </recommendedName>
</protein>
<name>A0ABX3H0R8_PAEBO</name>
<reference evidence="1 2" key="1">
    <citation type="submission" date="2016-10" db="EMBL/GenBank/DDBJ databases">
        <title>Paenibacillus species isolates.</title>
        <authorList>
            <person name="Beno S.M."/>
        </authorList>
    </citation>
    <scope>NUCLEOTIDE SEQUENCE [LARGE SCALE GENOMIC DNA]</scope>
    <source>
        <strain evidence="1 2">FSL H7-0744</strain>
    </source>
</reference>
<sequence>MSLLKEGIENRSILPTTLTKKLSVDNHMQTYTVYKIRLDQLYYNDQNDRIATWISQYKAENGIIHIDIEDKEQYNQIIQGFITESNPEALKKTQNNIELIGQQEAGVVLTDGRIIDGNRRFTCMRNLEQKTGKTQYFEAVILEHNFAHNAKQIKMLELFLQHGVDKPVDYNPIDRLVGIYNDIVENKLLTAREYASSANQTEADIKREMEKSRLMVEFLEFINAPKQFHLARTMNLSESLKDLYSMLSKVKNDDSREDLKNNVFAQLLMAPVGDTNRYIRKIGKIASNSRLLDEYLAEQSDLIENVCDAVEQYPVMTEKIINEQIRSQKEIQSEFSRSTEKWISKADGDASRNRPAQQAEKAYEMLDTIDTNIFKKISDEQKEDIREKLDLVQQILDSIRGELDV</sequence>
<keyword evidence="2" id="KW-1185">Reference proteome</keyword>